<dbReference type="PANTHER" id="PTHR40400:SF1">
    <property type="entry name" value="SLR1512 PROTEIN"/>
    <property type="match status" value="1"/>
</dbReference>
<dbReference type="Proteomes" id="UP001054801">
    <property type="component" value="Chromosome"/>
</dbReference>
<reference evidence="2" key="1">
    <citation type="journal article" date="2022" name="Microorganisms">
        <title>Two New Species of Filamentous Sulfur Bacteria of the Genus Thiothrix, Thiothrix winogradskyi sp. nov. and 'Candidatus Thiothrix sulfatifontis' sp. nov.</title>
        <authorList>
            <person name="Ravin N.V."/>
            <person name="Rossetti S."/>
            <person name="Beletsky A.V."/>
            <person name="Kadnikov V.V."/>
            <person name="Rudenko T.S."/>
            <person name="Smolyakov D.D."/>
            <person name="Moskvitina M.I."/>
            <person name="Gureeva M.V."/>
            <person name="Mardanov A.V."/>
            <person name="Grabovich M.Y."/>
        </authorList>
    </citation>
    <scope>NUCLEOTIDE SEQUENCE</scope>
    <source>
        <strain evidence="2">CT3</strain>
    </source>
</reference>
<dbReference type="Pfam" id="PF05982">
    <property type="entry name" value="Sbt_1"/>
    <property type="match status" value="1"/>
</dbReference>
<evidence type="ECO:0000313" key="3">
    <source>
        <dbReference type="Proteomes" id="UP001054801"/>
    </source>
</evidence>
<feature type="transmembrane region" description="Helical" evidence="1">
    <location>
        <begin position="250"/>
        <end position="269"/>
    </location>
</feature>
<feature type="transmembrane region" description="Helical" evidence="1">
    <location>
        <begin position="62"/>
        <end position="82"/>
    </location>
</feature>
<feature type="transmembrane region" description="Helical" evidence="1">
    <location>
        <begin position="94"/>
        <end position="116"/>
    </location>
</feature>
<feature type="transmembrane region" description="Helical" evidence="1">
    <location>
        <begin position="220"/>
        <end position="244"/>
    </location>
</feature>
<evidence type="ECO:0000256" key="1">
    <source>
        <dbReference type="SAM" id="Phobius"/>
    </source>
</evidence>
<dbReference type="EMBL" id="CP091244">
    <property type="protein sequence ID" value="UJS24630.1"/>
    <property type="molecule type" value="Genomic_DNA"/>
</dbReference>
<feature type="transmembrane region" description="Helical" evidence="1">
    <location>
        <begin position="189"/>
        <end position="208"/>
    </location>
</feature>
<dbReference type="InterPro" id="IPR010293">
    <property type="entry name" value="Sbt_1"/>
</dbReference>
<feature type="transmembrane region" description="Helical" evidence="1">
    <location>
        <begin position="122"/>
        <end position="146"/>
    </location>
</feature>
<feature type="transmembrane region" description="Helical" evidence="1">
    <location>
        <begin position="158"/>
        <end position="177"/>
    </location>
</feature>
<sequence>MSLEPVVLFFVLGLAAGLLRSDLKIPGSIYDALSIYLLLAIGLKGGVKLAEQATPGMLLDGVLIIGAAILIPLVAFPILRYLGKLKRADAASLAAHYGSVSVVTFSIGVAFLAQAAQEYEGYLIVFLVLLEVPALVIGVILARYGAGQVRWGRMLHEVFFGKSIFLLLGGMIIGYVAGPQGIEPLDKVFFDLFKGALAIFLLEMGLVAAGRLADLRAYGVFLIGFGIVMPILSASLGTAVGWMLGLSVGGTMLLAALYASASYIAAPAAMRIAVPEANPGLSIGAALGVTFPFNILIGIPLYYWMAQTIHQIGA</sequence>
<feature type="transmembrane region" description="Helical" evidence="1">
    <location>
        <begin position="281"/>
        <end position="305"/>
    </location>
</feature>
<keyword evidence="1" id="KW-0812">Transmembrane</keyword>
<proteinExistence type="predicted"/>
<keyword evidence="1" id="KW-0472">Membrane</keyword>
<name>A0ABY3T1J7_9GAMM</name>
<dbReference type="PANTHER" id="PTHR40400">
    <property type="entry name" value="SLR1512 PROTEIN"/>
    <property type="match status" value="1"/>
</dbReference>
<dbReference type="RefSeq" id="WP_236499246.1">
    <property type="nucleotide sequence ID" value="NZ_CP091244.1"/>
</dbReference>
<gene>
    <name evidence="2" type="ORF">L2Y54_00955</name>
</gene>
<keyword evidence="1" id="KW-1133">Transmembrane helix</keyword>
<protein>
    <submittedName>
        <fullName evidence="2">Sodium-dependent bicarbonate transport family permease</fullName>
    </submittedName>
</protein>
<accession>A0ABY3T1J7</accession>
<organism evidence="2 3">
    <name type="scientific">Thiothrix winogradskyi</name>
    <dbReference type="NCBI Taxonomy" id="96472"/>
    <lineage>
        <taxon>Bacteria</taxon>
        <taxon>Pseudomonadati</taxon>
        <taxon>Pseudomonadota</taxon>
        <taxon>Gammaproteobacteria</taxon>
        <taxon>Thiotrichales</taxon>
        <taxon>Thiotrichaceae</taxon>
        <taxon>Thiothrix</taxon>
    </lineage>
</organism>
<evidence type="ECO:0000313" key="2">
    <source>
        <dbReference type="EMBL" id="UJS24630.1"/>
    </source>
</evidence>
<keyword evidence="3" id="KW-1185">Reference proteome</keyword>